<reference evidence="3" key="1">
    <citation type="journal article" date="2016" name="Sci. Rep.">
        <title>Triclosan Resistome from Metagenome Reveals Diverse Enoyl Acyl Carrier Protein Reductases and Selective Enrichment of Triclosan Resistance Genes.</title>
        <authorList>
            <person name="Khan R."/>
            <person name="Kong H.G."/>
            <person name="Jung Y.H."/>
            <person name="Choi J."/>
            <person name="Baek K.Y."/>
            <person name="Hwang E.C."/>
            <person name="Lee S.W."/>
        </authorList>
    </citation>
    <scope>NUCLEOTIDE SEQUENCE</scope>
</reference>
<name>A0A1C9U4Z7_9BACT</name>
<evidence type="ECO:0000259" key="2">
    <source>
        <dbReference type="Pfam" id="PF20250"/>
    </source>
</evidence>
<protein>
    <recommendedName>
        <fullName evidence="2">Flagellar Assembly Protein A N-terminal region domain-containing protein</fullName>
    </recommendedName>
</protein>
<dbReference type="Pfam" id="PF20250">
    <property type="entry name" value="FapA_N"/>
    <property type="match status" value="1"/>
</dbReference>
<proteinExistence type="predicted"/>
<evidence type="ECO:0000313" key="3">
    <source>
        <dbReference type="EMBL" id="AOR51213.1"/>
    </source>
</evidence>
<organism evidence="3">
    <name type="scientific">uncultured bacterium pBC1</name>
    <dbReference type="NCBI Taxonomy" id="1781160"/>
    <lineage>
        <taxon>Bacteria</taxon>
        <taxon>environmental samples</taxon>
    </lineage>
</organism>
<dbReference type="EMBL" id="KT982365">
    <property type="protein sequence ID" value="AOR51213.1"/>
    <property type="molecule type" value="Genomic_DNA"/>
</dbReference>
<feature type="domain" description="Flagellar Assembly Protein A N-terminal region" evidence="2">
    <location>
        <begin position="201"/>
        <end position="274"/>
    </location>
</feature>
<accession>A0A1C9U4Z7</accession>
<feature type="coiled-coil region" evidence="1">
    <location>
        <begin position="511"/>
        <end position="548"/>
    </location>
</feature>
<dbReference type="AlphaFoldDB" id="A0A1C9U4Z7"/>
<keyword evidence="1" id="KW-0175">Coiled coil</keyword>
<evidence type="ECO:0000256" key="1">
    <source>
        <dbReference type="SAM" id="Coils"/>
    </source>
</evidence>
<sequence>MSTFIPVTVVSTNVTQDLKKVALAQRIAVEKLDFDLLSYETSFKGTGDEEWQILQGDDLLTQTTEIEVRSPHFQLQQEYQIQIRLERPHPYLDLHFTIATDKTKSKVIAVIEPTSKIPLKKGVQEWIKEAITRKLLRHGLMIGLYDHDLDREINRLIGKIQKEGPLVFLYRLPVGEFFLPTFPINDKIILHFKEANHTNSLIEGVNPGDFILEYIRPKPGRDGRACTGAHIAVPEPTVKFAAYIVTDPETITTEEDEESIRFYAKVSGFVERKKGMFYISQELQIESASFKKTGSIETGFDKDVSLRINKKISTEDAVGMGVNIDVQKLDVSGTIGGNAKIQACEVNIGAQTHRNSQINVSQTANVHLHRGDLKAKEANINILEAGKVEADIIRIQKMVGGEIIAREVYIDTLYSNARITALESITIQNIEGNGNKLIIDPHAIESYHQKIVDLETEIKEKNSRIQLQTKELITRKAAFINKNDRIKDIQARVLIKQKNGEIPMKADMVRLQQYKQERETLQEISENLNESEKAIETLQETLENLYEADLHAVVTHHGVHNGHNRITFIDPKTRREYGISPEGKVTHVRLQKNDDEKTFLLET</sequence>
<feature type="coiled-coil region" evidence="1">
    <location>
        <begin position="444"/>
        <end position="471"/>
    </location>
</feature>
<dbReference type="InterPro" id="IPR046866">
    <property type="entry name" value="FapA_N"/>
</dbReference>